<keyword evidence="2" id="KW-1003">Cell membrane</keyword>
<evidence type="ECO:0000256" key="7">
    <source>
        <dbReference type="SAM" id="Phobius"/>
    </source>
</evidence>
<dbReference type="OrthoDB" id="9770036at2"/>
<proteinExistence type="inferred from homology"/>
<dbReference type="Pfam" id="PF02687">
    <property type="entry name" value="FtsX"/>
    <property type="match status" value="2"/>
</dbReference>
<dbReference type="InterPro" id="IPR050250">
    <property type="entry name" value="Macrolide_Exporter_MacB"/>
</dbReference>
<evidence type="ECO:0000313" key="11">
    <source>
        <dbReference type="Proteomes" id="UP000033452"/>
    </source>
</evidence>
<evidence type="ECO:0000256" key="4">
    <source>
        <dbReference type="ARBA" id="ARBA00022989"/>
    </source>
</evidence>
<dbReference type="PATRIC" id="fig|43658.5.peg.2393"/>
<dbReference type="Pfam" id="PF12704">
    <property type="entry name" value="MacB_PCD"/>
    <property type="match status" value="2"/>
</dbReference>
<feature type="transmembrane region" description="Helical" evidence="7">
    <location>
        <begin position="797"/>
        <end position="819"/>
    </location>
</feature>
<reference evidence="10 11" key="1">
    <citation type="journal article" date="2015" name="BMC Genomics">
        <title>Genome mining reveals unlocked bioactive potential of marine Gram-negative bacteria.</title>
        <authorList>
            <person name="Machado H."/>
            <person name="Sonnenschein E.C."/>
            <person name="Melchiorsen J."/>
            <person name="Gram L."/>
        </authorList>
    </citation>
    <scope>NUCLEOTIDE SEQUENCE [LARGE SCALE GENOMIC DNA]</scope>
    <source>
        <strain evidence="10 11">S2471</strain>
    </source>
</reference>
<feature type="transmembrane region" description="Helical" evidence="7">
    <location>
        <begin position="434"/>
        <end position="455"/>
    </location>
</feature>
<feature type="transmembrane region" description="Helical" evidence="7">
    <location>
        <begin position="713"/>
        <end position="732"/>
    </location>
</feature>
<feature type="transmembrane region" description="Helical" evidence="7">
    <location>
        <begin position="333"/>
        <end position="354"/>
    </location>
</feature>
<feature type="domain" description="ABC3 transporter permease C-terminal" evidence="8">
    <location>
        <begin position="718"/>
        <end position="829"/>
    </location>
</feature>
<keyword evidence="4 7" id="KW-1133">Transmembrane helix</keyword>
<comment type="caution">
    <text evidence="10">The sequence shown here is derived from an EMBL/GenBank/DDBJ whole genome shotgun (WGS) entry which is preliminary data.</text>
</comment>
<dbReference type="InterPro" id="IPR025857">
    <property type="entry name" value="MacB_PCD"/>
</dbReference>
<feature type="transmembrane region" description="Helical" evidence="7">
    <location>
        <begin position="374"/>
        <end position="398"/>
    </location>
</feature>
<feature type="domain" description="ABC3 transporter permease C-terminal" evidence="8">
    <location>
        <begin position="287"/>
        <end position="409"/>
    </location>
</feature>
<comment type="similarity">
    <text evidence="6">Belongs to the ABC-4 integral membrane protein family.</text>
</comment>
<evidence type="ECO:0000313" key="10">
    <source>
        <dbReference type="EMBL" id="KJZ08963.1"/>
    </source>
</evidence>
<evidence type="ECO:0000256" key="2">
    <source>
        <dbReference type="ARBA" id="ARBA00022475"/>
    </source>
</evidence>
<organism evidence="10 11">
    <name type="scientific">Pseudoalteromonas rubra</name>
    <dbReference type="NCBI Taxonomy" id="43658"/>
    <lineage>
        <taxon>Bacteria</taxon>
        <taxon>Pseudomonadati</taxon>
        <taxon>Pseudomonadota</taxon>
        <taxon>Gammaproteobacteria</taxon>
        <taxon>Alteromonadales</taxon>
        <taxon>Pseudoalteromonadaceae</taxon>
        <taxon>Pseudoalteromonas</taxon>
    </lineage>
</organism>
<feature type="domain" description="MacB-like periplasmic core" evidence="9">
    <location>
        <begin position="21"/>
        <end position="239"/>
    </location>
</feature>
<keyword evidence="3 7" id="KW-0812">Transmembrane</keyword>
<dbReference type="RefSeq" id="WP_046005088.1">
    <property type="nucleotide sequence ID" value="NZ_JXYA01000023.1"/>
</dbReference>
<protein>
    <recommendedName>
        <fullName evidence="12">ABC transporter permease</fullName>
    </recommendedName>
</protein>
<keyword evidence="11" id="KW-1185">Reference proteome</keyword>
<accession>A0A0F4QMP1</accession>
<sequence length="836" mass="91330">MSAWIDIRYAARLLLKKPLFTLTTTAIVTVGLALTLYTFTLMQQLVFKPLTLGQDTPLIAIAGEFKAAHGVRQRVDPYHLNRIQSHSTLLQSMSLYQSAVRTVGQQGNEASSHKVHLTYVQWDIFEVAGVQPLLGRSFSPSDQQNESQSVVVLSYDIWQRIFAGNEDIIGQVVQVEAIPVQVIGVMPPGFAFPTQAQVWQIMTQTRLEPASPSNSGGLQAVARLRPGVTLAQFQHELATLLQRQLQALPQEFAWRADVAGGYLQAVPFKLSVDVLYQHYSVLVAMMLVVLLILLLTCINVGNLLLARVNEQIRDVAIRVALGVPQRRLILQMLWESTLICCVGGILAPGLAHWGMMLTNQALNEIFAMSGARPFWWTFSLSLDSVWMLLGAVLLMILITGFIPAWRALQGDINGILRDGTRGALSQRAGRVNQALVMSEIALSCVVLVIAVMLLGSSVAAQQADYGVQTEQRLTASVRLAWGSYRWNGGEPQARKKRNDFYYGLKDKLEQLPNVRSVAYFSSLPGTGGGTSHFEIQGQAAAVFSDNPMWNFEVVSRGAWHTVGMQLLAGRDFNLTDLAIDSRELRGSGSPVIINAAMARELFPQGGAVGQRIRTLDGEGWHSEWRTIVGVVSDSIHGPTLDSTSTPYTGYGLMDLRSWWMNIVVHYSGDEAQAMAALQQAIIDLDADATVHQIQSYQSLIKQPLLLIESLNQVFVAGGLVALFLAASGIYAMSANSIAMRSQEIATRRALGVPDKHVVGLFIKQALVQLAVGLVAGVLVALWLSAQLANAMVVDSHSYILALLGIPGLIVMLVLLATLLPVSRQLKHAPAEALRQD</sequence>
<feature type="transmembrane region" description="Helical" evidence="7">
    <location>
        <begin position="279"/>
        <end position="305"/>
    </location>
</feature>
<name>A0A0F4QMP1_9GAMM</name>
<dbReference type="EMBL" id="JXYA01000023">
    <property type="protein sequence ID" value="KJZ08963.1"/>
    <property type="molecule type" value="Genomic_DNA"/>
</dbReference>
<dbReference type="GO" id="GO:0022857">
    <property type="term" value="F:transmembrane transporter activity"/>
    <property type="evidence" value="ECO:0007669"/>
    <property type="project" value="TreeGrafter"/>
</dbReference>
<evidence type="ECO:0008006" key="12">
    <source>
        <dbReference type="Google" id="ProtNLM"/>
    </source>
</evidence>
<dbReference type="PANTHER" id="PTHR30572">
    <property type="entry name" value="MEMBRANE COMPONENT OF TRANSPORTER-RELATED"/>
    <property type="match status" value="1"/>
</dbReference>
<dbReference type="InterPro" id="IPR003838">
    <property type="entry name" value="ABC3_permease_C"/>
</dbReference>
<evidence type="ECO:0000256" key="1">
    <source>
        <dbReference type="ARBA" id="ARBA00004651"/>
    </source>
</evidence>
<gene>
    <name evidence="10" type="ORF">TW77_11320</name>
</gene>
<keyword evidence="5 7" id="KW-0472">Membrane</keyword>
<evidence type="ECO:0000256" key="6">
    <source>
        <dbReference type="ARBA" id="ARBA00038076"/>
    </source>
</evidence>
<dbReference type="AlphaFoldDB" id="A0A0F4QMP1"/>
<evidence type="ECO:0000256" key="3">
    <source>
        <dbReference type="ARBA" id="ARBA00022692"/>
    </source>
</evidence>
<dbReference type="PANTHER" id="PTHR30572:SF4">
    <property type="entry name" value="ABC TRANSPORTER PERMEASE YTRF"/>
    <property type="match status" value="1"/>
</dbReference>
<evidence type="ECO:0000259" key="9">
    <source>
        <dbReference type="Pfam" id="PF12704"/>
    </source>
</evidence>
<evidence type="ECO:0000256" key="5">
    <source>
        <dbReference type="ARBA" id="ARBA00023136"/>
    </source>
</evidence>
<evidence type="ECO:0000259" key="8">
    <source>
        <dbReference type="Pfam" id="PF02687"/>
    </source>
</evidence>
<feature type="transmembrane region" description="Helical" evidence="7">
    <location>
        <begin position="765"/>
        <end position="785"/>
    </location>
</feature>
<dbReference type="Proteomes" id="UP000033452">
    <property type="component" value="Unassembled WGS sequence"/>
</dbReference>
<comment type="subcellular location">
    <subcellularLocation>
        <location evidence="1">Cell membrane</location>
        <topology evidence="1">Multi-pass membrane protein</topology>
    </subcellularLocation>
</comment>
<feature type="transmembrane region" description="Helical" evidence="7">
    <location>
        <begin position="20"/>
        <end position="39"/>
    </location>
</feature>
<dbReference type="GO" id="GO:0005886">
    <property type="term" value="C:plasma membrane"/>
    <property type="evidence" value="ECO:0007669"/>
    <property type="project" value="UniProtKB-SubCell"/>
</dbReference>
<feature type="domain" description="MacB-like periplasmic core" evidence="9">
    <location>
        <begin position="445"/>
        <end position="678"/>
    </location>
</feature>